<accession>A0A0R3RQ30</accession>
<protein>
    <submittedName>
        <fullName evidence="3">Fatty-acid and retinol-binding protein 1</fullName>
    </submittedName>
</protein>
<reference evidence="3" key="1">
    <citation type="submission" date="2017-02" db="UniProtKB">
        <authorList>
            <consortium name="WormBaseParasite"/>
        </authorList>
    </citation>
    <scope>IDENTIFICATION</scope>
</reference>
<dbReference type="WBParaSite" id="EEL_0000374901-mRNA-1">
    <property type="protein sequence ID" value="EEL_0000374901-mRNA-1"/>
    <property type="gene ID" value="EEL_0000374901"/>
</dbReference>
<evidence type="ECO:0000313" key="3">
    <source>
        <dbReference type="WBParaSite" id="EEL_0000374901-mRNA-1"/>
    </source>
</evidence>
<evidence type="ECO:0000313" key="2">
    <source>
        <dbReference type="Proteomes" id="UP000050640"/>
    </source>
</evidence>
<dbReference type="Proteomes" id="UP000050640">
    <property type="component" value="Unplaced"/>
</dbReference>
<evidence type="ECO:0000256" key="1">
    <source>
        <dbReference type="SAM" id="SignalP"/>
    </source>
</evidence>
<sequence>MKVTEFGFVLLLRGILAINSTLKSSNEQNSTIPLQSSVSRVDSCASKIRTISGVDPNFRSNIDRIAQTAQYDAIDKLLRNKEEIRAMTEFLDEERASTEIIQLVALNMTKDEKDFVNIMEHSHNLAALRDFYLRKYESLPYDQYKMLRKSYNKVLNKFVNSNLKENIAQFLNALTSSDSNKLRAYGMLSEEGKLVALIDEKIAATNFTDIDRREIQHYLKGLFMSLKPD</sequence>
<keyword evidence="1" id="KW-0732">Signal</keyword>
<name>A0A0R3RQ30_9BILA</name>
<keyword evidence="2" id="KW-1185">Reference proteome</keyword>
<feature type="chain" id="PRO_5006447708" evidence="1">
    <location>
        <begin position="18"/>
        <end position="229"/>
    </location>
</feature>
<proteinExistence type="predicted"/>
<dbReference type="AlphaFoldDB" id="A0A0R3RQ30"/>
<feature type="signal peptide" evidence="1">
    <location>
        <begin position="1"/>
        <end position="17"/>
    </location>
</feature>
<organism evidence="2 3">
    <name type="scientific">Elaeophora elaphi</name>
    <dbReference type="NCBI Taxonomy" id="1147741"/>
    <lineage>
        <taxon>Eukaryota</taxon>
        <taxon>Metazoa</taxon>
        <taxon>Ecdysozoa</taxon>
        <taxon>Nematoda</taxon>
        <taxon>Chromadorea</taxon>
        <taxon>Rhabditida</taxon>
        <taxon>Spirurina</taxon>
        <taxon>Spiruromorpha</taxon>
        <taxon>Filarioidea</taxon>
        <taxon>Onchocercidae</taxon>
        <taxon>Elaeophora</taxon>
    </lineage>
</organism>